<evidence type="ECO:0000256" key="2">
    <source>
        <dbReference type="SAM" id="Phobius"/>
    </source>
</evidence>
<reference evidence="3 4" key="1">
    <citation type="journal article" date="2019" name="Microb. Cell Fact.">
        <title>Exploring novel herbicidin analogues by transcriptional regulator overexpression and MS/MS molecular networking.</title>
        <authorList>
            <person name="Shi Y."/>
            <person name="Gu R."/>
            <person name="Li Y."/>
            <person name="Wang X."/>
            <person name="Ren W."/>
            <person name="Li X."/>
            <person name="Wang L."/>
            <person name="Xie Y."/>
            <person name="Hong B."/>
        </authorList>
    </citation>
    <scope>NUCLEOTIDE SEQUENCE [LARGE SCALE GENOMIC DNA]</scope>
    <source>
        <strain evidence="3 4">US-43</strain>
    </source>
</reference>
<evidence type="ECO:0000256" key="1">
    <source>
        <dbReference type="SAM" id="MobiDB-lite"/>
    </source>
</evidence>
<evidence type="ECO:0000313" key="3">
    <source>
        <dbReference type="EMBL" id="KAB7835759.1"/>
    </source>
</evidence>
<evidence type="ECO:0000313" key="4">
    <source>
        <dbReference type="Proteomes" id="UP000327000"/>
    </source>
</evidence>
<dbReference type="Proteomes" id="UP000327000">
    <property type="component" value="Unassembled WGS sequence"/>
</dbReference>
<keyword evidence="2" id="KW-0812">Transmembrane</keyword>
<sequence>MTTVPLTASTSGLFAHYEVDIQQPRAVNLINTRRRRTGLVTVSWLTSPETAFADLVMHRNVYPGPARATPPLAPAPVGWPGPPRRHARARYRRPRDPVPMRIRKRTVVVMALCAIPVIPVLAP</sequence>
<dbReference type="EMBL" id="VOKX01000106">
    <property type="protein sequence ID" value="KAB7835759.1"/>
    <property type="molecule type" value="Genomic_DNA"/>
</dbReference>
<feature type="region of interest" description="Disordered" evidence="1">
    <location>
        <begin position="72"/>
        <end position="94"/>
    </location>
</feature>
<proteinExistence type="predicted"/>
<dbReference type="AlphaFoldDB" id="A0A5N5W1K6"/>
<accession>A0A5N5W1K6</accession>
<comment type="caution">
    <text evidence="3">The sequence shown here is derived from an EMBL/GenBank/DDBJ whole genome shotgun (WGS) entry which is preliminary data.</text>
</comment>
<protein>
    <submittedName>
        <fullName evidence="3">Uncharacterized protein</fullName>
    </submittedName>
</protein>
<keyword evidence="4" id="KW-1185">Reference proteome</keyword>
<dbReference type="RefSeq" id="WP_152265216.1">
    <property type="nucleotide sequence ID" value="NZ_VOKX01000106.1"/>
</dbReference>
<keyword evidence="2" id="KW-0472">Membrane</keyword>
<feature type="transmembrane region" description="Helical" evidence="2">
    <location>
        <begin position="102"/>
        <end position="122"/>
    </location>
</feature>
<organism evidence="3 4">
    <name type="scientific">Streptomyces mobaraensis</name>
    <name type="common">Streptoverticillium mobaraense</name>
    <dbReference type="NCBI Taxonomy" id="35621"/>
    <lineage>
        <taxon>Bacteria</taxon>
        <taxon>Bacillati</taxon>
        <taxon>Actinomycetota</taxon>
        <taxon>Actinomycetes</taxon>
        <taxon>Kitasatosporales</taxon>
        <taxon>Streptomycetaceae</taxon>
        <taxon>Streptomyces</taxon>
    </lineage>
</organism>
<gene>
    <name evidence="3" type="ORF">FRZ00_26430</name>
</gene>
<feature type="compositionally biased region" description="Pro residues" evidence="1">
    <location>
        <begin position="72"/>
        <end position="82"/>
    </location>
</feature>
<name>A0A5N5W1K6_STRMB</name>
<keyword evidence="2" id="KW-1133">Transmembrane helix</keyword>
<feature type="compositionally biased region" description="Basic residues" evidence="1">
    <location>
        <begin position="83"/>
        <end position="93"/>
    </location>
</feature>
<dbReference type="OrthoDB" id="3540068at2"/>